<organism evidence="2 3">
    <name type="scientific">Raoultella terrigena</name>
    <name type="common">Klebsiella terrigena</name>
    <dbReference type="NCBI Taxonomy" id="577"/>
    <lineage>
        <taxon>Bacteria</taxon>
        <taxon>Pseudomonadati</taxon>
        <taxon>Pseudomonadota</taxon>
        <taxon>Gammaproteobacteria</taxon>
        <taxon>Enterobacterales</taxon>
        <taxon>Enterobacteriaceae</taxon>
        <taxon>Klebsiella/Raoultella group</taxon>
        <taxon>Raoultella</taxon>
    </lineage>
</organism>
<sequence>MTVKVIVTDMDGTFLNDAKQYDRSRFLAQFAQLNKQVLNSLSPAATSTTS</sequence>
<dbReference type="SUPFAM" id="SSF56784">
    <property type="entry name" value="HAD-like"/>
    <property type="match status" value="1"/>
</dbReference>
<accession>A0A4U9DFP9</accession>
<dbReference type="InterPro" id="IPR023214">
    <property type="entry name" value="HAD_sf"/>
</dbReference>
<dbReference type="InterPro" id="IPR036412">
    <property type="entry name" value="HAD-like_sf"/>
</dbReference>
<dbReference type="EC" id="3.1.3.23" evidence="2"/>
<proteinExistence type="predicted"/>
<evidence type="ECO:0000313" key="3">
    <source>
        <dbReference type="Proteomes" id="UP000339249"/>
    </source>
</evidence>
<dbReference type="EMBL" id="CABDVU010000001">
    <property type="protein sequence ID" value="VTN15238.1"/>
    <property type="molecule type" value="Genomic_DNA"/>
</dbReference>
<reference evidence="2 3" key="1">
    <citation type="submission" date="2019-04" db="EMBL/GenBank/DDBJ databases">
        <authorList>
            <consortium name="Pathogen Informatics"/>
        </authorList>
    </citation>
    <scope>NUCLEOTIDE SEQUENCE [LARGE SCALE GENOMIC DNA]</scope>
    <source>
        <strain evidence="2 3">NCTC9185</strain>
    </source>
</reference>
<name>A0A4U9DFP9_RAOTE</name>
<dbReference type="Proteomes" id="UP000339249">
    <property type="component" value="Unassembled WGS sequence"/>
</dbReference>
<keyword evidence="2" id="KW-0378">Hydrolase</keyword>
<evidence type="ECO:0000313" key="2">
    <source>
        <dbReference type="EMBL" id="VTN15238.1"/>
    </source>
</evidence>
<dbReference type="AlphaFoldDB" id="A0A4U9DFP9"/>
<dbReference type="Gene3D" id="3.40.50.1000">
    <property type="entry name" value="HAD superfamily/HAD-like"/>
    <property type="match status" value="1"/>
</dbReference>
<dbReference type="GO" id="GO:0046872">
    <property type="term" value="F:metal ion binding"/>
    <property type="evidence" value="ECO:0007669"/>
    <property type="project" value="UniProtKB-KW"/>
</dbReference>
<gene>
    <name evidence="2" type="primary">supH_3</name>
    <name evidence="2" type="ORF">NCTC9185_07323</name>
</gene>
<keyword evidence="1" id="KW-0479">Metal-binding</keyword>
<evidence type="ECO:0000256" key="1">
    <source>
        <dbReference type="ARBA" id="ARBA00022723"/>
    </source>
</evidence>
<protein>
    <submittedName>
        <fullName evidence="2">Sugar phosphatase SupH</fullName>
        <ecNumber evidence="2">3.1.3.23</ecNumber>
    </submittedName>
</protein>
<dbReference type="GO" id="GO:0050308">
    <property type="term" value="F:sugar-phosphatase activity"/>
    <property type="evidence" value="ECO:0007669"/>
    <property type="project" value="UniProtKB-EC"/>
</dbReference>